<sequence>MASSDSSSEEPSEYSGKECYGPLTLQNPASGESSSVESSEHSIQERNRPSTSHTVASISEDLSEHSAQEHNAPSTGQTVAPSDSSSEELSEHSTCSEGEQEAVMRDWRLAESFQELLDLNRKFLRGESKRSCYHSAPIFDETVALVPGLLRLHDYGMLTMESQPGTAPPPTWTKRPCCSDERWVQTQQRPFLMFIIPFHDKVPEEVIRRFLVELLIDDNFYTHVWRDEGSCRWEKCRKNIRTASSFPQDWATHTRKEAEKKEDLASAELRHQQLLDLQCGCETTIFKTYDNVMEDANPLLVRVLAKSWEETDLQALVENAAIRAGVQPLYADAADE</sequence>
<feature type="region of interest" description="Disordered" evidence="1">
    <location>
        <begin position="1"/>
        <end position="99"/>
    </location>
</feature>
<dbReference type="EMBL" id="QWIP01000397">
    <property type="protein sequence ID" value="RMY64554.1"/>
    <property type="molecule type" value="Genomic_DNA"/>
</dbReference>
<proteinExistence type="predicted"/>
<gene>
    <name evidence="3" type="ORF">D0863_09747</name>
</gene>
<protein>
    <recommendedName>
        <fullName evidence="2">DUF6919 domain-containing protein</fullName>
    </recommendedName>
</protein>
<feature type="domain" description="DUF6919" evidence="2">
    <location>
        <begin position="105"/>
        <end position="176"/>
    </location>
</feature>
<evidence type="ECO:0000313" key="4">
    <source>
        <dbReference type="Proteomes" id="UP000269276"/>
    </source>
</evidence>
<accession>A0A3M7DK49</accession>
<comment type="caution">
    <text evidence="3">The sequence shown here is derived from an EMBL/GenBank/DDBJ whole genome shotgun (WGS) entry which is preliminary data.</text>
</comment>
<reference evidence="3 4" key="1">
    <citation type="journal article" date="2018" name="BMC Genomics">
        <title>Genomic evidence for intraspecific hybridization in a clonal and extremely halotolerant yeast.</title>
        <authorList>
            <person name="Gostincar C."/>
            <person name="Stajich J.E."/>
            <person name="Zupancic J."/>
            <person name="Zalar P."/>
            <person name="Gunde-Cimerman N."/>
        </authorList>
    </citation>
    <scope>NUCLEOTIDE SEQUENCE [LARGE SCALE GENOMIC DNA]</scope>
    <source>
        <strain evidence="3 4">EXF-2682</strain>
    </source>
</reference>
<evidence type="ECO:0000256" key="1">
    <source>
        <dbReference type="SAM" id="MobiDB-lite"/>
    </source>
</evidence>
<dbReference type="InterPro" id="IPR054212">
    <property type="entry name" value="DUF6919"/>
</dbReference>
<dbReference type="Proteomes" id="UP000269276">
    <property type="component" value="Unassembled WGS sequence"/>
</dbReference>
<dbReference type="Pfam" id="PF21897">
    <property type="entry name" value="DUF6919"/>
    <property type="match status" value="1"/>
</dbReference>
<dbReference type="AlphaFoldDB" id="A0A3M7DK49"/>
<organism evidence="3 4">
    <name type="scientific">Hortaea werneckii</name>
    <name type="common">Black yeast</name>
    <name type="synonym">Cladosporium werneckii</name>
    <dbReference type="NCBI Taxonomy" id="91943"/>
    <lineage>
        <taxon>Eukaryota</taxon>
        <taxon>Fungi</taxon>
        <taxon>Dikarya</taxon>
        <taxon>Ascomycota</taxon>
        <taxon>Pezizomycotina</taxon>
        <taxon>Dothideomycetes</taxon>
        <taxon>Dothideomycetidae</taxon>
        <taxon>Mycosphaerellales</taxon>
        <taxon>Teratosphaeriaceae</taxon>
        <taxon>Hortaea</taxon>
    </lineage>
</organism>
<dbReference type="VEuPathDB" id="FungiDB:BTJ68_02741"/>
<feature type="compositionally biased region" description="Polar residues" evidence="1">
    <location>
        <begin position="69"/>
        <end position="81"/>
    </location>
</feature>
<evidence type="ECO:0000259" key="2">
    <source>
        <dbReference type="Pfam" id="PF21897"/>
    </source>
</evidence>
<feature type="compositionally biased region" description="Basic and acidic residues" evidence="1">
    <location>
        <begin position="38"/>
        <end position="48"/>
    </location>
</feature>
<evidence type="ECO:0000313" key="3">
    <source>
        <dbReference type="EMBL" id="RMY64554.1"/>
    </source>
</evidence>
<dbReference type="OrthoDB" id="5227598at2759"/>
<name>A0A3M7DK49_HORWE</name>